<evidence type="ECO:0000313" key="1">
    <source>
        <dbReference type="EMBL" id="KAJ8713909.1"/>
    </source>
</evidence>
<name>A0ACC2QCI4_9NEOP</name>
<proteinExistence type="predicted"/>
<gene>
    <name evidence="1" type="ORF">PYW08_007529</name>
</gene>
<organism evidence="1 2">
    <name type="scientific">Mythimna loreyi</name>
    <dbReference type="NCBI Taxonomy" id="667449"/>
    <lineage>
        <taxon>Eukaryota</taxon>
        <taxon>Metazoa</taxon>
        <taxon>Ecdysozoa</taxon>
        <taxon>Arthropoda</taxon>
        <taxon>Hexapoda</taxon>
        <taxon>Insecta</taxon>
        <taxon>Pterygota</taxon>
        <taxon>Neoptera</taxon>
        <taxon>Endopterygota</taxon>
        <taxon>Lepidoptera</taxon>
        <taxon>Glossata</taxon>
        <taxon>Ditrysia</taxon>
        <taxon>Noctuoidea</taxon>
        <taxon>Noctuidae</taxon>
        <taxon>Noctuinae</taxon>
        <taxon>Hadenini</taxon>
        <taxon>Mythimna</taxon>
    </lineage>
</organism>
<protein>
    <submittedName>
        <fullName evidence="1">Uncharacterized protein</fullName>
    </submittedName>
</protein>
<evidence type="ECO:0000313" key="2">
    <source>
        <dbReference type="Proteomes" id="UP001231649"/>
    </source>
</evidence>
<keyword evidence="2" id="KW-1185">Reference proteome</keyword>
<sequence length="166" mass="19168">MHSIVFLMLFALSSCLALYRGAYESRNYITRAEPAPEGYRVVECPVCEHTDRWMASNVEECPIKEGNKTYKMCKFGTYINQVCGQRLDCFRGPLEQCTEKREFDLFGKKCAPGYYCNKLAGLCTGPEKEARLDTVMQWELIPFTGRRSELKLRPEDDKFSFDGLRN</sequence>
<accession>A0ACC2QCI4</accession>
<dbReference type="Proteomes" id="UP001231649">
    <property type="component" value="Chromosome 20"/>
</dbReference>
<comment type="caution">
    <text evidence="1">The sequence shown here is derived from an EMBL/GenBank/DDBJ whole genome shotgun (WGS) entry which is preliminary data.</text>
</comment>
<dbReference type="EMBL" id="CM056796">
    <property type="protein sequence ID" value="KAJ8713909.1"/>
    <property type="molecule type" value="Genomic_DNA"/>
</dbReference>
<reference evidence="1" key="1">
    <citation type="submission" date="2023-03" db="EMBL/GenBank/DDBJ databases">
        <title>Chromosome-level genomes of two armyworms, Mythimna separata and Mythimna loreyi, provide insights into the biosynthesis and reception of sex pheromones.</title>
        <authorList>
            <person name="Zhao H."/>
        </authorList>
    </citation>
    <scope>NUCLEOTIDE SEQUENCE</scope>
    <source>
        <strain evidence="1">BeijingLab</strain>
    </source>
</reference>